<evidence type="ECO:0000313" key="1">
    <source>
        <dbReference type="EMBL" id="KAJ9158041.1"/>
    </source>
</evidence>
<reference evidence="1" key="1">
    <citation type="submission" date="2022-07" db="EMBL/GenBank/DDBJ databases">
        <title>Fungi with potential for degradation of polypropylene.</title>
        <authorList>
            <person name="Gostincar C."/>
        </authorList>
    </citation>
    <scope>NUCLEOTIDE SEQUENCE</scope>
    <source>
        <strain evidence="1">EXF-13287</strain>
    </source>
</reference>
<dbReference type="SMART" id="SM00753">
    <property type="entry name" value="PAM"/>
    <property type="match status" value="1"/>
</dbReference>
<dbReference type="GO" id="GO:0003690">
    <property type="term" value="F:double-stranded DNA binding"/>
    <property type="evidence" value="ECO:0007669"/>
    <property type="project" value="InterPro"/>
</dbReference>
<keyword evidence="2" id="KW-1185">Reference proteome</keyword>
<gene>
    <name evidence="1" type="ORF">NKR19_g3699</name>
</gene>
<sequence>MALVTQFLTGVRKHVVAAEDEELAQWLRVEPPLPDTYFQLRTELQSIFPRNSDSLSKIIDRCLPEEDNVPEGKGSPWPGLNSFINEYMEYWRDVDFNDAVKLYTQLSNLLNSCANALANPTYGSILLKTSMSVSKSLCKLVMNLTKQPELMAQIKSATTDEGERKSIAESAADIIQKIFTSCLMDRSSTRFDKPKGKKAGVYLFANLVLKLLISCYKSRLAVQMLTNIDKTGPALSLFPASQRVTYLYHLGRLYFNVQHFVRANLCFEAAYAQCPPRFLKHRRQIITYWIPTNLLLGRFPSAALLSRPESAGLDAIFLPICRAVSSGNFIAYYNAMSQARPWLDRKGIYPFLFERLKTLVWRSLTRKTFVLTYAGPRQAGNSGARAAAPVLQLADVLAAATYTQRRLEGWVPAPRQPPDRVRARPPPPQVNSLFMRAVANSSSSGAGPESAGGTTLLPPAGGKVRELAMSEGLNFGNRPVTMDSVMGVVAGLVAMGLLNGFISYSQEKFAIEGTKRAGGDPVAAGWPSVWRVGLERWSEGPDGDAGGVDWRSVPAWVKGAVMV</sequence>
<evidence type="ECO:0000313" key="2">
    <source>
        <dbReference type="Proteomes" id="UP001174691"/>
    </source>
</evidence>
<dbReference type="PANTHER" id="PTHR12732">
    <property type="entry name" value="UNCHARACTERIZED PROTEASOME COMPONENT REGION PCI-CONTAINING"/>
    <property type="match status" value="1"/>
</dbReference>
<accession>A0AA38SE83</accession>
<dbReference type="Proteomes" id="UP001174691">
    <property type="component" value="Unassembled WGS sequence"/>
</dbReference>
<comment type="caution">
    <text evidence="1">The sequence shown here is derived from an EMBL/GenBank/DDBJ whole genome shotgun (WGS) entry which is preliminary data.</text>
</comment>
<dbReference type="InterPro" id="IPR045114">
    <property type="entry name" value="Csn12-like"/>
</dbReference>
<proteinExistence type="predicted"/>
<dbReference type="GO" id="GO:0003723">
    <property type="term" value="F:RNA binding"/>
    <property type="evidence" value="ECO:0007669"/>
    <property type="project" value="InterPro"/>
</dbReference>
<dbReference type="EMBL" id="JANBVN010000042">
    <property type="protein sequence ID" value="KAJ9158041.1"/>
    <property type="molecule type" value="Genomic_DNA"/>
</dbReference>
<name>A0AA38SE83_9PEZI</name>
<protein>
    <submittedName>
        <fullName evidence="1">Protein CSN12</fullName>
    </submittedName>
</protein>
<organism evidence="1 2">
    <name type="scientific">Coniochaeta hoffmannii</name>
    <dbReference type="NCBI Taxonomy" id="91930"/>
    <lineage>
        <taxon>Eukaryota</taxon>
        <taxon>Fungi</taxon>
        <taxon>Dikarya</taxon>
        <taxon>Ascomycota</taxon>
        <taxon>Pezizomycotina</taxon>
        <taxon>Sordariomycetes</taxon>
        <taxon>Sordariomycetidae</taxon>
        <taxon>Coniochaetales</taxon>
        <taxon>Coniochaetaceae</taxon>
        <taxon>Coniochaeta</taxon>
    </lineage>
</organism>
<dbReference type="AlphaFoldDB" id="A0AA38SE83"/>
<dbReference type="PANTHER" id="PTHR12732:SF8">
    <property type="entry name" value="NUCLEAR MRNA EXPORT PROTEIN THP1"/>
    <property type="match status" value="1"/>
</dbReference>